<dbReference type="EMBL" id="JAIWYP010000011">
    <property type="protein sequence ID" value="KAH3739686.1"/>
    <property type="molecule type" value="Genomic_DNA"/>
</dbReference>
<comment type="caution">
    <text evidence="2">The sequence shown here is derived from an EMBL/GenBank/DDBJ whole genome shotgun (WGS) entry which is preliminary data.</text>
</comment>
<feature type="region of interest" description="Disordered" evidence="1">
    <location>
        <begin position="36"/>
        <end position="58"/>
    </location>
</feature>
<protein>
    <submittedName>
        <fullName evidence="2">Uncharacterized protein</fullName>
    </submittedName>
</protein>
<reference evidence="2" key="2">
    <citation type="submission" date="2020-11" db="EMBL/GenBank/DDBJ databases">
        <authorList>
            <person name="McCartney M.A."/>
            <person name="Auch B."/>
            <person name="Kono T."/>
            <person name="Mallez S."/>
            <person name="Becker A."/>
            <person name="Gohl D.M."/>
            <person name="Silverstein K.A.T."/>
            <person name="Koren S."/>
            <person name="Bechman K.B."/>
            <person name="Herman A."/>
            <person name="Abrahante J.E."/>
            <person name="Garbe J."/>
        </authorList>
    </citation>
    <scope>NUCLEOTIDE SEQUENCE</scope>
    <source>
        <strain evidence="2">Duluth1</strain>
        <tissue evidence="2">Whole animal</tissue>
    </source>
</reference>
<sequence>MEHILSSCSTALTQGRQRWRHDQVLQEMADILERQRMQKRKQPQPKTIHFVKEGQPTP</sequence>
<gene>
    <name evidence="2" type="ORF">DPMN_046342</name>
</gene>
<name>A0A9D4D896_DREPO</name>
<accession>A0A9D4D896</accession>
<dbReference type="AlphaFoldDB" id="A0A9D4D896"/>
<proteinExistence type="predicted"/>
<evidence type="ECO:0000313" key="3">
    <source>
        <dbReference type="Proteomes" id="UP000828390"/>
    </source>
</evidence>
<evidence type="ECO:0000256" key="1">
    <source>
        <dbReference type="SAM" id="MobiDB-lite"/>
    </source>
</evidence>
<organism evidence="2 3">
    <name type="scientific">Dreissena polymorpha</name>
    <name type="common">Zebra mussel</name>
    <name type="synonym">Mytilus polymorpha</name>
    <dbReference type="NCBI Taxonomy" id="45954"/>
    <lineage>
        <taxon>Eukaryota</taxon>
        <taxon>Metazoa</taxon>
        <taxon>Spiralia</taxon>
        <taxon>Lophotrochozoa</taxon>
        <taxon>Mollusca</taxon>
        <taxon>Bivalvia</taxon>
        <taxon>Autobranchia</taxon>
        <taxon>Heteroconchia</taxon>
        <taxon>Euheterodonta</taxon>
        <taxon>Imparidentia</taxon>
        <taxon>Neoheterodontei</taxon>
        <taxon>Myida</taxon>
        <taxon>Dreissenoidea</taxon>
        <taxon>Dreissenidae</taxon>
        <taxon>Dreissena</taxon>
    </lineage>
</organism>
<dbReference type="Proteomes" id="UP000828390">
    <property type="component" value="Unassembled WGS sequence"/>
</dbReference>
<keyword evidence="3" id="KW-1185">Reference proteome</keyword>
<reference evidence="2" key="1">
    <citation type="journal article" date="2019" name="bioRxiv">
        <title>The Genome of the Zebra Mussel, Dreissena polymorpha: A Resource for Invasive Species Research.</title>
        <authorList>
            <person name="McCartney M.A."/>
            <person name="Auch B."/>
            <person name="Kono T."/>
            <person name="Mallez S."/>
            <person name="Zhang Y."/>
            <person name="Obille A."/>
            <person name="Becker A."/>
            <person name="Abrahante J.E."/>
            <person name="Garbe J."/>
            <person name="Badalamenti J.P."/>
            <person name="Herman A."/>
            <person name="Mangelson H."/>
            <person name="Liachko I."/>
            <person name="Sullivan S."/>
            <person name="Sone E.D."/>
            <person name="Koren S."/>
            <person name="Silverstein K.A.T."/>
            <person name="Beckman K.B."/>
            <person name="Gohl D.M."/>
        </authorList>
    </citation>
    <scope>NUCLEOTIDE SEQUENCE</scope>
    <source>
        <strain evidence="2">Duluth1</strain>
        <tissue evidence="2">Whole animal</tissue>
    </source>
</reference>
<evidence type="ECO:0000313" key="2">
    <source>
        <dbReference type="EMBL" id="KAH3739686.1"/>
    </source>
</evidence>